<accession>A0AA41R1S3</accession>
<keyword evidence="2" id="KW-1185">Reference proteome</keyword>
<dbReference type="InterPro" id="IPR010428">
    <property type="entry name" value="Zincin_1"/>
</dbReference>
<reference evidence="1" key="1">
    <citation type="submission" date="2022-04" db="EMBL/GenBank/DDBJ databases">
        <title>Desulfatitalea alkaliphila sp. nov., a novel anaerobic sulfate-reducing bacterium isolated from terrestrial mud volcano, Taman Peninsula, Russia.</title>
        <authorList>
            <person name="Khomyakova M.A."/>
            <person name="Merkel A.Y."/>
            <person name="Slobodkin A.I."/>
        </authorList>
    </citation>
    <scope>NUCLEOTIDE SEQUENCE</scope>
    <source>
        <strain evidence="1">M08but</strain>
    </source>
</reference>
<sequence length="129" mass="14624">MAASRPKLSDREFDAIVQQAMDRIPVEIRQHLNNMLITVQRRPTAEMLAEVGLGPDETLFGLYWGVPMTERSIIDPPLYPDTIYLFQEPLEQMCADREMLIEEIEITLVHELAHALGLSDAELDALGYA</sequence>
<dbReference type="Proteomes" id="UP001165427">
    <property type="component" value="Unassembled WGS sequence"/>
</dbReference>
<evidence type="ECO:0000313" key="1">
    <source>
        <dbReference type="EMBL" id="MCJ8500914.1"/>
    </source>
</evidence>
<proteinExistence type="predicted"/>
<dbReference type="RefSeq" id="WP_246906707.1">
    <property type="nucleotide sequence ID" value="NZ_JALJRB010000009.1"/>
</dbReference>
<comment type="caution">
    <text evidence="1">The sequence shown here is derived from an EMBL/GenBank/DDBJ whole genome shotgun (WGS) entry which is preliminary data.</text>
</comment>
<evidence type="ECO:0000313" key="2">
    <source>
        <dbReference type="Proteomes" id="UP001165427"/>
    </source>
</evidence>
<dbReference type="EMBL" id="JALJRB010000009">
    <property type="protein sequence ID" value="MCJ8500914.1"/>
    <property type="molecule type" value="Genomic_DNA"/>
</dbReference>
<dbReference type="CDD" id="cd12952">
    <property type="entry name" value="MMP_ACEL2062"/>
    <property type="match status" value="1"/>
</dbReference>
<dbReference type="Pfam" id="PF06262">
    <property type="entry name" value="Zincin_1"/>
    <property type="match status" value="1"/>
</dbReference>
<organism evidence="1 2">
    <name type="scientific">Desulfatitalea alkaliphila</name>
    <dbReference type="NCBI Taxonomy" id="2929485"/>
    <lineage>
        <taxon>Bacteria</taxon>
        <taxon>Pseudomonadati</taxon>
        <taxon>Thermodesulfobacteriota</taxon>
        <taxon>Desulfobacteria</taxon>
        <taxon>Desulfobacterales</taxon>
        <taxon>Desulfosarcinaceae</taxon>
        <taxon>Desulfatitalea</taxon>
    </lineage>
</organism>
<dbReference type="SUPFAM" id="SSF55486">
    <property type="entry name" value="Metalloproteases ('zincins'), catalytic domain"/>
    <property type="match status" value="1"/>
</dbReference>
<dbReference type="AlphaFoldDB" id="A0AA41R1S3"/>
<dbReference type="InterPro" id="IPR038555">
    <property type="entry name" value="Zincin_1_sf"/>
</dbReference>
<dbReference type="Gene3D" id="3.30.2010.20">
    <property type="match status" value="1"/>
</dbReference>
<name>A0AA41R1S3_9BACT</name>
<protein>
    <submittedName>
        <fullName evidence="1">Metallopeptidase family protein</fullName>
    </submittedName>
</protein>
<gene>
    <name evidence="1" type="ORF">MRX98_10055</name>
</gene>